<accession>A0ABS7Q063</accession>
<dbReference type="InterPro" id="IPR016471">
    <property type="entry name" value="Nicotinamide_PRibTrfase"/>
</dbReference>
<keyword evidence="3 11" id="KW-0328">Glycosyltransferase</keyword>
<evidence type="ECO:0000256" key="7">
    <source>
        <dbReference type="ARBA" id="ARBA00035036"/>
    </source>
</evidence>
<keyword evidence="2" id="KW-0662">Pyridine nucleotide biosynthesis</keyword>
<dbReference type="InterPro" id="IPR013785">
    <property type="entry name" value="Aldolase_TIM"/>
</dbReference>
<dbReference type="Pfam" id="PF04095">
    <property type="entry name" value="NAPRTase"/>
    <property type="match status" value="1"/>
</dbReference>
<dbReference type="PANTHER" id="PTHR43816:SF1">
    <property type="entry name" value="NICOTINAMIDE PHOSPHORIBOSYLTRANSFERASE"/>
    <property type="match status" value="1"/>
</dbReference>
<dbReference type="PIRSF" id="PIRSF005943">
    <property type="entry name" value="NMPRT"/>
    <property type="match status" value="1"/>
</dbReference>
<dbReference type="PANTHER" id="PTHR43816">
    <property type="entry name" value="NICOTINAMIDE PHOSPHORIBOSYLTRANSFERASE"/>
    <property type="match status" value="1"/>
</dbReference>
<gene>
    <name evidence="11" type="ORF">K7G82_28490</name>
</gene>
<evidence type="ECO:0000259" key="9">
    <source>
        <dbReference type="Pfam" id="PF04095"/>
    </source>
</evidence>
<dbReference type="EMBL" id="JAINVV010000015">
    <property type="protein sequence ID" value="MBY8826275.1"/>
    <property type="molecule type" value="Genomic_DNA"/>
</dbReference>
<comment type="caution">
    <text evidence="11">The sequence shown here is derived from an EMBL/GenBank/DDBJ whole genome shotgun (WGS) entry which is preliminary data.</text>
</comment>
<comment type="catalytic activity">
    <reaction evidence="8">
        <text>beta-nicotinamide D-ribonucleotide + diphosphate = 5-phospho-alpha-D-ribose 1-diphosphate + nicotinamide + H(+)</text>
        <dbReference type="Rhea" id="RHEA:16149"/>
        <dbReference type="ChEBI" id="CHEBI:14649"/>
        <dbReference type="ChEBI" id="CHEBI:15378"/>
        <dbReference type="ChEBI" id="CHEBI:17154"/>
        <dbReference type="ChEBI" id="CHEBI:33019"/>
        <dbReference type="ChEBI" id="CHEBI:58017"/>
        <dbReference type="EC" id="2.4.2.12"/>
    </reaction>
    <physiologicalReaction direction="right-to-left" evidence="8">
        <dbReference type="Rhea" id="RHEA:16151"/>
    </physiologicalReaction>
</comment>
<keyword evidence="12" id="KW-1185">Reference proteome</keyword>
<name>A0ABS7Q063_9SPHN</name>
<dbReference type="GO" id="GO:0016757">
    <property type="term" value="F:glycosyltransferase activity"/>
    <property type="evidence" value="ECO:0007669"/>
    <property type="project" value="UniProtKB-KW"/>
</dbReference>
<organism evidence="11 12">
    <name type="scientific">Sphingomonas colocasiae</name>
    <dbReference type="NCBI Taxonomy" id="1848973"/>
    <lineage>
        <taxon>Bacteria</taxon>
        <taxon>Pseudomonadati</taxon>
        <taxon>Pseudomonadota</taxon>
        <taxon>Alphaproteobacteria</taxon>
        <taxon>Sphingomonadales</taxon>
        <taxon>Sphingomonadaceae</taxon>
        <taxon>Sphingomonas</taxon>
    </lineage>
</organism>
<dbReference type="CDD" id="cd01569">
    <property type="entry name" value="PBEF_like"/>
    <property type="match status" value="1"/>
</dbReference>
<dbReference type="Proteomes" id="UP000706039">
    <property type="component" value="Unassembled WGS sequence"/>
</dbReference>
<keyword evidence="11" id="KW-0436">Ligase</keyword>
<feature type="domain" description="Nicotinate/nicotinamide phosphoribosyltransferase" evidence="9">
    <location>
        <begin position="172"/>
        <end position="412"/>
    </location>
</feature>
<dbReference type="GO" id="GO:0004516">
    <property type="term" value="F:nicotinate phosphoribosyltransferase activity"/>
    <property type="evidence" value="ECO:0007669"/>
    <property type="project" value="UniProtKB-EC"/>
</dbReference>
<dbReference type="Pfam" id="PF18127">
    <property type="entry name" value="NAMPT_N"/>
    <property type="match status" value="1"/>
</dbReference>
<dbReference type="InterPro" id="IPR041529">
    <property type="entry name" value="DUF5598"/>
</dbReference>
<evidence type="ECO:0000259" key="10">
    <source>
        <dbReference type="Pfam" id="PF18127"/>
    </source>
</evidence>
<sequence length="463" mass="50265">MMTNLILATDSYKQSHFLQYPPEARTISAYVEARPNPFSEDLIFFGLQAFLIDHLSTPISAADIDEADAVCAAHGVPFNRPGWEAVLADHGGLLPLEISALPEGTIVPTGVPLIQVENIDPRMPWLTTFIETALLRAIWYPTTVATLSGKAKRIIHAGLVGSSDDPMGQLPFKLHDFGARGVSSGESAALGGLAHLVNFQGTDTMEALIAARRFYGEEMAGFSIPAAEHSTMTSWGEDREEAAYANMLDRFKSEGRTVAVVSDSYDLDNAIENIWGGSLRDRVLAEGGTLVIRPDSGDPVGTPVRALQTLWEKFGGSVNGKGYRLLDPHVRLIQGDGMNLRSIAELIDRTIEAGFAIDNLAFGMGGGLLQQLNRDTLRFAMKANAMRDDAGTWHDVHKAPRNDPGKESKAGRQAVVIEDGRLVGRRIEDAGASLLEPVWRGGELLKRVSFAEVRARAERQLLG</sequence>
<dbReference type="SUPFAM" id="SSF51690">
    <property type="entry name" value="Nicotinate/Quinolinate PRTase C-terminal domain-like"/>
    <property type="match status" value="1"/>
</dbReference>
<dbReference type="EC" id="2.4.2.12" evidence="6"/>
<evidence type="ECO:0000313" key="12">
    <source>
        <dbReference type="Proteomes" id="UP000706039"/>
    </source>
</evidence>
<feature type="domain" description="Nicotinamide phosphoribosyltransferase N-terminal" evidence="10">
    <location>
        <begin position="4"/>
        <end position="98"/>
    </location>
</feature>
<dbReference type="Gene3D" id="3.20.20.70">
    <property type="entry name" value="Aldolase class I"/>
    <property type="match status" value="1"/>
</dbReference>
<evidence type="ECO:0000256" key="5">
    <source>
        <dbReference type="ARBA" id="ARBA00035007"/>
    </source>
</evidence>
<comment type="similarity">
    <text evidence="1">Belongs to the NAPRTase family.</text>
</comment>
<keyword evidence="4" id="KW-0808">Transferase</keyword>
<evidence type="ECO:0000313" key="11">
    <source>
        <dbReference type="EMBL" id="MBY8826275.1"/>
    </source>
</evidence>
<dbReference type="InterPro" id="IPR041525">
    <property type="entry name" value="N/Namide_PRibTrfase"/>
</dbReference>
<evidence type="ECO:0000256" key="4">
    <source>
        <dbReference type="ARBA" id="ARBA00022679"/>
    </source>
</evidence>
<comment type="pathway">
    <text evidence="5">Cofactor biosynthesis; NAD(+) biosynthesis; nicotinamide D-ribonucleotide from 5-phospho-alpha-D-ribose 1-diphosphate and nicotinamide: step 1/1.</text>
</comment>
<reference evidence="11 12" key="1">
    <citation type="submission" date="2021-08" db="EMBL/GenBank/DDBJ databases">
        <authorList>
            <person name="Tuo L."/>
        </authorList>
    </citation>
    <scope>NUCLEOTIDE SEQUENCE [LARGE SCALE GENOMIC DNA]</scope>
    <source>
        <strain evidence="11 12">JCM 31229</strain>
    </source>
</reference>
<evidence type="ECO:0000256" key="2">
    <source>
        <dbReference type="ARBA" id="ARBA00022642"/>
    </source>
</evidence>
<evidence type="ECO:0000256" key="1">
    <source>
        <dbReference type="ARBA" id="ARBA00010897"/>
    </source>
</evidence>
<evidence type="ECO:0000256" key="3">
    <source>
        <dbReference type="ARBA" id="ARBA00022676"/>
    </source>
</evidence>
<dbReference type="NCBIfam" id="NF006629">
    <property type="entry name" value="PRK09198.1"/>
    <property type="match status" value="1"/>
</dbReference>
<protein>
    <recommendedName>
        <fullName evidence="7">Nicotinamide phosphoribosyltransferase</fullName>
        <ecNumber evidence="6">2.4.2.12</ecNumber>
    </recommendedName>
</protein>
<evidence type="ECO:0000256" key="6">
    <source>
        <dbReference type="ARBA" id="ARBA00035024"/>
    </source>
</evidence>
<evidence type="ECO:0000256" key="8">
    <source>
        <dbReference type="ARBA" id="ARBA00047835"/>
    </source>
</evidence>
<dbReference type="InterPro" id="IPR036068">
    <property type="entry name" value="Nicotinate_pribotase-like_C"/>
</dbReference>
<proteinExistence type="inferred from homology"/>